<dbReference type="Proteomes" id="UP000233365">
    <property type="component" value="Unassembled WGS sequence"/>
</dbReference>
<proteinExistence type="predicted"/>
<protein>
    <submittedName>
        <fullName evidence="2">Uncharacterized protein</fullName>
    </submittedName>
</protein>
<evidence type="ECO:0000256" key="1">
    <source>
        <dbReference type="SAM" id="MobiDB-lite"/>
    </source>
</evidence>
<feature type="region of interest" description="Disordered" evidence="1">
    <location>
        <begin position="1"/>
        <end position="51"/>
    </location>
</feature>
<reference evidence="2 3" key="1">
    <citation type="submission" date="2017-11" db="EMBL/GenBank/DDBJ databases">
        <title>Biodiversity and function of Thalassospira species in the particle-attached aromatic-hydrocarbon-degrading consortia from the surface seawater of the China South Sea.</title>
        <authorList>
            <person name="Dong C."/>
            <person name="Liu R."/>
            <person name="Shao Z."/>
        </authorList>
    </citation>
    <scope>NUCLEOTIDE SEQUENCE [LARGE SCALE GENOMIC DNA]</scope>
    <source>
        <strain evidence="2 3">139Z-12</strain>
    </source>
</reference>
<name>A0ABX4R635_9PROT</name>
<comment type="caution">
    <text evidence="2">The sequence shown here is derived from an EMBL/GenBank/DDBJ whole genome shotgun (WGS) entry which is preliminary data.</text>
</comment>
<accession>A0ABX4R635</accession>
<evidence type="ECO:0000313" key="2">
    <source>
        <dbReference type="EMBL" id="PKR48707.1"/>
    </source>
</evidence>
<organism evidence="2 3">
    <name type="scientific">Thalassospira povalilytica</name>
    <dbReference type="NCBI Taxonomy" id="732237"/>
    <lineage>
        <taxon>Bacteria</taxon>
        <taxon>Pseudomonadati</taxon>
        <taxon>Pseudomonadota</taxon>
        <taxon>Alphaproteobacteria</taxon>
        <taxon>Rhodospirillales</taxon>
        <taxon>Thalassospiraceae</taxon>
        <taxon>Thalassospira</taxon>
    </lineage>
</organism>
<gene>
    <name evidence="2" type="ORF">CU041_14620</name>
</gene>
<sequence>MIGGVPNQNRGEKPALKPPRQGLETRPLAKKFHPRFAPSDGHADAQATGGLPLRAFLEVL</sequence>
<dbReference type="EMBL" id="PGTS01000005">
    <property type="protein sequence ID" value="PKR48707.1"/>
    <property type="molecule type" value="Genomic_DNA"/>
</dbReference>
<evidence type="ECO:0000313" key="3">
    <source>
        <dbReference type="Proteomes" id="UP000233365"/>
    </source>
</evidence>
<keyword evidence="3" id="KW-1185">Reference proteome</keyword>